<feature type="transmembrane region" description="Helical" evidence="7">
    <location>
        <begin position="183"/>
        <end position="203"/>
    </location>
</feature>
<protein>
    <submittedName>
        <fullName evidence="9">MFS transporter</fullName>
    </submittedName>
</protein>
<dbReference type="GO" id="GO:0022857">
    <property type="term" value="F:transmembrane transporter activity"/>
    <property type="evidence" value="ECO:0007669"/>
    <property type="project" value="InterPro"/>
</dbReference>
<reference evidence="9 10" key="1">
    <citation type="submission" date="2018-07" db="EMBL/GenBank/DDBJ databases">
        <title>Arthrobacter sp. nov., isolated from raw cow's milk with high bacterial count.</title>
        <authorList>
            <person name="Hahne J."/>
            <person name="Isele D."/>
            <person name="Lipski A."/>
        </authorList>
    </citation>
    <scope>NUCLEOTIDE SEQUENCE [LARGE SCALE GENOMIC DNA]</scope>
    <source>
        <strain evidence="9 10">JZ R-35</strain>
    </source>
</reference>
<dbReference type="InterPro" id="IPR011701">
    <property type="entry name" value="MFS"/>
</dbReference>
<feature type="transmembrane region" description="Helical" evidence="7">
    <location>
        <begin position="84"/>
        <end position="104"/>
    </location>
</feature>
<evidence type="ECO:0000256" key="6">
    <source>
        <dbReference type="ARBA" id="ARBA00023136"/>
    </source>
</evidence>
<evidence type="ECO:0000256" key="7">
    <source>
        <dbReference type="SAM" id="Phobius"/>
    </source>
</evidence>
<feature type="transmembrane region" description="Helical" evidence="7">
    <location>
        <begin position="307"/>
        <end position="326"/>
    </location>
</feature>
<dbReference type="RefSeq" id="WP_119423584.1">
    <property type="nucleotide sequence ID" value="NZ_QQXK01000004.1"/>
</dbReference>
<evidence type="ECO:0000259" key="8">
    <source>
        <dbReference type="PROSITE" id="PS50850"/>
    </source>
</evidence>
<evidence type="ECO:0000256" key="4">
    <source>
        <dbReference type="ARBA" id="ARBA00022692"/>
    </source>
</evidence>
<dbReference type="AlphaFoldDB" id="A0A399JGE9"/>
<feature type="transmembrane region" description="Helical" evidence="7">
    <location>
        <begin position="12"/>
        <end position="36"/>
    </location>
</feature>
<proteinExistence type="predicted"/>
<dbReference type="SUPFAM" id="SSF103473">
    <property type="entry name" value="MFS general substrate transporter"/>
    <property type="match status" value="1"/>
</dbReference>
<dbReference type="Proteomes" id="UP000265419">
    <property type="component" value="Unassembled WGS sequence"/>
</dbReference>
<feature type="transmembrane region" description="Helical" evidence="7">
    <location>
        <begin position="116"/>
        <end position="138"/>
    </location>
</feature>
<keyword evidence="3" id="KW-1003">Cell membrane</keyword>
<keyword evidence="2" id="KW-0813">Transport</keyword>
<feature type="transmembrane region" description="Helical" evidence="7">
    <location>
        <begin position="235"/>
        <end position="257"/>
    </location>
</feature>
<dbReference type="Pfam" id="PF07690">
    <property type="entry name" value="MFS_1"/>
    <property type="match status" value="1"/>
</dbReference>
<dbReference type="EMBL" id="QQXK01000004">
    <property type="protein sequence ID" value="RII43212.1"/>
    <property type="molecule type" value="Genomic_DNA"/>
</dbReference>
<evidence type="ECO:0000256" key="1">
    <source>
        <dbReference type="ARBA" id="ARBA00004651"/>
    </source>
</evidence>
<feature type="transmembrane region" description="Helical" evidence="7">
    <location>
        <begin position="277"/>
        <end position="295"/>
    </location>
</feature>
<keyword evidence="5 7" id="KW-1133">Transmembrane helix</keyword>
<dbReference type="GO" id="GO:0005886">
    <property type="term" value="C:plasma membrane"/>
    <property type="evidence" value="ECO:0007669"/>
    <property type="project" value="UniProtKB-SubCell"/>
</dbReference>
<dbReference type="InterPro" id="IPR005829">
    <property type="entry name" value="Sugar_transporter_CS"/>
</dbReference>
<feature type="transmembrane region" description="Helical" evidence="7">
    <location>
        <begin position="332"/>
        <end position="355"/>
    </location>
</feature>
<dbReference type="Gene3D" id="1.20.1250.20">
    <property type="entry name" value="MFS general substrate transporter like domains"/>
    <property type="match status" value="2"/>
</dbReference>
<feature type="transmembrane region" description="Helical" evidence="7">
    <location>
        <begin position="150"/>
        <end position="171"/>
    </location>
</feature>
<dbReference type="InterPro" id="IPR036259">
    <property type="entry name" value="MFS_trans_sf"/>
</dbReference>
<comment type="subcellular location">
    <subcellularLocation>
        <location evidence="1">Cell membrane</location>
        <topology evidence="1">Multi-pass membrane protein</topology>
    </subcellularLocation>
</comment>
<feature type="transmembrane region" description="Helical" evidence="7">
    <location>
        <begin position="367"/>
        <end position="387"/>
    </location>
</feature>
<sequence>MERHVDVRGGGARWYGLAAVTLLWFDVVLYSSTVVVMGEIFLPGSDPAWAWAVALSSAGVTVIFRPVGGWVGGWLVDRWGRRPVALLAVAAGSATTLVAFLPPFESVGAVAPLGVVAVRALQGLAVGAIWPSFIVWVVESAPDGRRCTDGAWCQAGVPAGLLLSQGAVWVAQSVVPGPAYAAWGFRLPSLLALMLGALALWSLRSGWPPESTVLERLRREGHECRRPLSHVLRTSWAQVVGIATLTVIGKMMAVIMFGGFIPTFVEGVDASLGWVDGQLAVGFGAAVWLGTVVVAGPVADRLGARRVLLFSQLFLAACALPFVYLLESASLLAVYAAMVLLGVGHGLGTAARPAFVVGSFAAAQRGTGVGVATGLGALSGLVSNALVERAAVAAPGAMWQLGATMTMCLLVAAVVVALMRRPVQRDYCQVAGCLTSDSEHPQPSPSARPS</sequence>
<dbReference type="PROSITE" id="PS00216">
    <property type="entry name" value="SUGAR_TRANSPORT_1"/>
    <property type="match status" value="1"/>
</dbReference>
<feature type="transmembrane region" description="Helical" evidence="7">
    <location>
        <begin position="399"/>
        <end position="419"/>
    </location>
</feature>
<gene>
    <name evidence="9" type="ORF">DWB68_02580</name>
</gene>
<dbReference type="PROSITE" id="PS50850">
    <property type="entry name" value="MFS"/>
    <property type="match status" value="1"/>
</dbReference>
<evidence type="ECO:0000313" key="10">
    <source>
        <dbReference type="Proteomes" id="UP000265419"/>
    </source>
</evidence>
<organism evidence="9 10">
    <name type="scientific">Galactobacter valiniphilus</name>
    <dbReference type="NCBI Taxonomy" id="2676122"/>
    <lineage>
        <taxon>Bacteria</taxon>
        <taxon>Bacillati</taxon>
        <taxon>Actinomycetota</taxon>
        <taxon>Actinomycetes</taxon>
        <taxon>Micrococcales</taxon>
        <taxon>Micrococcaceae</taxon>
        <taxon>Galactobacter</taxon>
    </lineage>
</organism>
<feature type="transmembrane region" description="Helical" evidence="7">
    <location>
        <begin position="48"/>
        <end position="72"/>
    </location>
</feature>
<accession>A0A399JGE9</accession>
<evidence type="ECO:0000256" key="3">
    <source>
        <dbReference type="ARBA" id="ARBA00022475"/>
    </source>
</evidence>
<evidence type="ECO:0000313" key="9">
    <source>
        <dbReference type="EMBL" id="RII43212.1"/>
    </source>
</evidence>
<keyword evidence="6 7" id="KW-0472">Membrane</keyword>
<keyword evidence="10" id="KW-1185">Reference proteome</keyword>
<comment type="caution">
    <text evidence="9">The sequence shown here is derived from an EMBL/GenBank/DDBJ whole genome shotgun (WGS) entry which is preliminary data.</text>
</comment>
<evidence type="ECO:0000256" key="2">
    <source>
        <dbReference type="ARBA" id="ARBA00022448"/>
    </source>
</evidence>
<dbReference type="PANTHER" id="PTHR43045:SF1">
    <property type="entry name" value="SHIKIMATE TRANSPORTER"/>
    <property type="match status" value="1"/>
</dbReference>
<dbReference type="PANTHER" id="PTHR43045">
    <property type="entry name" value="SHIKIMATE TRANSPORTER"/>
    <property type="match status" value="1"/>
</dbReference>
<keyword evidence="4 7" id="KW-0812">Transmembrane</keyword>
<feature type="domain" description="Major facilitator superfamily (MFS) profile" evidence="8">
    <location>
        <begin position="12"/>
        <end position="420"/>
    </location>
</feature>
<evidence type="ECO:0000256" key="5">
    <source>
        <dbReference type="ARBA" id="ARBA00022989"/>
    </source>
</evidence>
<name>A0A399JGE9_9MICC</name>
<dbReference type="InterPro" id="IPR020846">
    <property type="entry name" value="MFS_dom"/>
</dbReference>